<gene>
    <name evidence="7" type="ORF">ONB1V03_LOCUS10883</name>
</gene>
<evidence type="ECO:0000259" key="6">
    <source>
        <dbReference type="PROSITE" id="PS50011"/>
    </source>
</evidence>
<protein>
    <recommendedName>
        <fullName evidence="6">Protein kinase domain-containing protein</fullName>
    </recommendedName>
</protein>
<dbReference type="InterPro" id="IPR008271">
    <property type="entry name" value="Ser/Thr_kinase_AS"/>
</dbReference>
<evidence type="ECO:0000313" key="7">
    <source>
        <dbReference type="EMBL" id="CAD7654233.1"/>
    </source>
</evidence>
<dbReference type="EMBL" id="OC922518">
    <property type="protein sequence ID" value="CAD7654233.1"/>
    <property type="molecule type" value="Genomic_DNA"/>
</dbReference>
<dbReference type="OrthoDB" id="6496349at2759"/>
<name>A0A7R9M606_9ACAR</name>
<keyword evidence="8" id="KW-1185">Reference proteome</keyword>
<dbReference type="PROSITE" id="PS00108">
    <property type="entry name" value="PROTEIN_KINASE_ST"/>
    <property type="match status" value="1"/>
</dbReference>
<dbReference type="Gene3D" id="1.10.510.10">
    <property type="entry name" value="Transferase(Phosphotransferase) domain 1"/>
    <property type="match status" value="1"/>
</dbReference>
<dbReference type="AlphaFoldDB" id="A0A7R9M606"/>
<organism evidence="7">
    <name type="scientific">Oppiella nova</name>
    <dbReference type="NCBI Taxonomy" id="334625"/>
    <lineage>
        <taxon>Eukaryota</taxon>
        <taxon>Metazoa</taxon>
        <taxon>Ecdysozoa</taxon>
        <taxon>Arthropoda</taxon>
        <taxon>Chelicerata</taxon>
        <taxon>Arachnida</taxon>
        <taxon>Acari</taxon>
        <taxon>Acariformes</taxon>
        <taxon>Sarcoptiformes</taxon>
        <taxon>Oribatida</taxon>
        <taxon>Brachypylina</taxon>
        <taxon>Oppioidea</taxon>
        <taxon>Oppiidae</taxon>
        <taxon>Oppiella</taxon>
    </lineage>
</organism>
<proteinExistence type="predicted"/>
<dbReference type="Proteomes" id="UP000728032">
    <property type="component" value="Unassembled WGS sequence"/>
</dbReference>
<sequence>MCSHLSCLAISRAKIYTTGLPLYEGLLNQIQWQKTSRSKKDSLKGLNQFISSDNKPKKPEWDDTKLGLSSGFAYTTQLDIDSGAFASVEKAVVINTKVVIAVKKIEIPREVDDPKTRNKRKSITTDIKNELFILQKIRHPHVIKLIQHFIINDRQTNKTIIYILMQFAPGGTLSSHCNANGPFDERMCQQWFAQMLSALSFMHSKKMAHRDLKLSNILLNENMDVLVSDFGLSRVVWRQTQGTINSNTYCGTPPYMCTA</sequence>
<feature type="domain" description="Protein kinase" evidence="6">
    <location>
        <begin position="74"/>
        <end position="259"/>
    </location>
</feature>
<dbReference type="InterPro" id="IPR000719">
    <property type="entry name" value="Prot_kinase_dom"/>
</dbReference>
<dbReference type="GO" id="GO:0004674">
    <property type="term" value="F:protein serine/threonine kinase activity"/>
    <property type="evidence" value="ECO:0007669"/>
    <property type="project" value="UniProtKB-KW"/>
</dbReference>
<dbReference type="GO" id="GO:0005524">
    <property type="term" value="F:ATP binding"/>
    <property type="evidence" value="ECO:0007669"/>
    <property type="project" value="UniProtKB-KW"/>
</dbReference>
<evidence type="ECO:0000256" key="4">
    <source>
        <dbReference type="ARBA" id="ARBA00022777"/>
    </source>
</evidence>
<evidence type="ECO:0000256" key="3">
    <source>
        <dbReference type="ARBA" id="ARBA00022741"/>
    </source>
</evidence>
<keyword evidence="3" id="KW-0547">Nucleotide-binding</keyword>
<evidence type="ECO:0000256" key="1">
    <source>
        <dbReference type="ARBA" id="ARBA00022527"/>
    </source>
</evidence>
<keyword evidence="5" id="KW-0067">ATP-binding</keyword>
<keyword evidence="2" id="KW-0808">Transferase</keyword>
<dbReference type="PANTHER" id="PTHR24345">
    <property type="entry name" value="SERINE/THREONINE-PROTEIN KINASE PLK"/>
    <property type="match status" value="1"/>
</dbReference>
<dbReference type="EMBL" id="CAJPVJ010007693">
    <property type="protein sequence ID" value="CAG2171420.1"/>
    <property type="molecule type" value="Genomic_DNA"/>
</dbReference>
<accession>A0A7R9M606</accession>
<dbReference type="PANTHER" id="PTHR24345:SF0">
    <property type="entry name" value="CELL CYCLE SERINE_THREONINE-PROTEIN KINASE CDC5_MSD2"/>
    <property type="match status" value="1"/>
</dbReference>
<dbReference type="SUPFAM" id="SSF56112">
    <property type="entry name" value="Protein kinase-like (PK-like)"/>
    <property type="match status" value="1"/>
</dbReference>
<dbReference type="SMART" id="SM00220">
    <property type="entry name" value="S_TKc"/>
    <property type="match status" value="1"/>
</dbReference>
<dbReference type="InterPro" id="IPR011009">
    <property type="entry name" value="Kinase-like_dom_sf"/>
</dbReference>
<evidence type="ECO:0000313" key="8">
    <source>
        <dbReference type="Proteomes" id="UP000728032"/>
    </source>
</evidence>
<dbReference type="GO" id="GO:0005634">
    <property type="term" value="C:nucleus"/>
    <property type="evidence" value="ECO:0007669"/>
    <property type="project" value="TreeGrafter"/>
</dbReference>
<dbReference type="PROSITE" id="PS50011">
    <property type="entry name" value="PROTEIN_KINASE_DOM"/>
    <property type="match status" value="1"/>
</dbReference>
<evidence type="ECO:0000256" key="5">
    <source>
        <dbReference type="ARBA" id="ARBA00022840"/>
    </source>
</evidence>
<dbReference type="Pfam" id="PF00069">
    <property type="entry name" value="Pkinase"/>
    <property type="match status" value="1"/>
</dbReference>
<keyword evidence="1" id="KW-0723">Serine/threonine-protein kinase</keyword>
<evidence type="ECO:0000256" key="2">
    <source>
        <dbReference type="ARBA" id="ARBA00022679"/>
    </source>
</evidence>
<keyword evidence="4" id="KW-0418">Kinase</keyword>
<reference evidence="7" key="1">
    <citation type="submission" date="2020-11" db="EMBL/GenBank/DDBJ databases">
        <authorList>
            <person name="Tran Van P."/>
        </authorList>
    </citation>
    <scope>NUCLEOTIDE SEQUENCE</scope>
</reference>